<dbReference type="SUPFAM" id="SSF160574">
    <property type="entry name" value="BT0923-like"/>
    <property type="match status" value="1"/>
</dbReference>
<dbReference type="Proteomes" id="UP001179181">
    <property type="component" value="Unassembled WGS sequence"/>
</dbReference>
<protein>
    <recommendedName>
        <fullName evidence="4">Lipoprotein</fullName>
    </recommendedName>
</protein>
<feature type="chain" id="PRO_5046049968" description="Lipoprotein" evidence="1">
    <location>
        <begin position="21"/>
        <end position="317"/>
    </location>
</feature>
<feature type="signal peptide" evidence="1">
    <location>
        <begin position="1"/>
        <end position="20"/>
    </location>
</feature>
<keyword evidence="3" id="KW-1185">Reference proteome</keyword>
<accession>A0ABX0ULA4</accession>
<sequence>MKTSALFVLSVLLITSCNQVNDLNPVDPNAEPAAAVEVVKGRFPQAQNLVFKTIITSKIWEVAFGSGVDKYTSLVDKTKMWETFRANPDSVPILLNDLLLTSSFKGGTFSENAEDIDFYPFAERRNRLIYTLNGADYSFNWYRYKGENYRPTNVTFDKYKYKIQFSTQENFPQTLREYLTAQSLTFRFGEVRVRLNDEKQYWIQVEFKRSGTDFLGFMLFDDKGKLKWTSREFNQPIPDDQVTNIETLPAVIQQHLDNSPELVGFRYYTSGLDKWRSEFDGLSSYYLRLRNKDYAELCELYFDQDGNLLNQRYFISF</sequence>
<reference evidence="2 3" key="1">
    <citation type="submission" date="2020-03" db="EMBL/GenBank/DDBJ databases">
        <title>Genomic Encyclopedia of Type Strains, Phase IV (KMG-IV): sequencing the most valuable type-strain genomes for metagenomic binning, comparative biology and taxonomic classification.</title>
        <authorList>
            <person name="Goeker M."/>
        </authorList>
    </citation>
    <scope>NUCLEOTIDE SEQUENCE [LARGE SCALE GENOMIC DNA]</scope>
    <source>
        <strain evidence="2 3">DSM 102865</strain>
    </source>
</reference>
<evidence type="ECO:0000313" key="3">
    <source>
        <dbReference type="Proteomes" id="UP001179181"/>
    </source>
</evidence>
<dbReference type="EMBL" id="JAASQJ010000003">
    <property type="protein sequence ID" value="NIJ53791.1"/>
    <property type="molecule type" value="Genomic_DNA"/>
</dbReference>
<dbReference type="PROSITE" id="PS51257">
    <property type="entry name" value="PROKAR_LIPOPROTEIN"/>
    <property type="match status" value="1"/>
</dbReference>
<evidence type="ECO:0000313" key="2">
    <source>
        <dbReference type="EMBL" id="NIJ53791.1"/>
    </source>
</evidence>
<organism evidence="2 3">
    <name type="scientific">Dyadobacter arcticus</name>
    <dbReference type="NCBI Taxonomy" id="1078754"/>
    <lineage>
        <taxon>Bacteria</taxon>
        <taxon>Pseudomonadati</taxon>
        <taxon>Bacteroidota</taxon>
        <taxon>Cytophagia</taxon>
        <taxon>Cytophagales</taxon>
        <taxon>Spirosomataceae</taxon>
        <taxon>Dyadobacter</taxon>
    </lineage>
</organism>
<evidence type="ECO:0000256" key="1">
    <source>
        <dbReference type="SAM" id="SignalP"/>
    </source>
</evidence>
<evidence type="ECO:0008006" key="4">
    <source>
        <dbReference type="Google" id="ProtNLM"/>
    </source>
</evidence>
<dbReference type="RefSeq" id="WP_167271320.1">
    <property type="nucleotide sequence ID" value="NZ_JAASQJ010000003.1"/>
</dbReference>
<gene>
    <name evidence="2" type="ORF">FHS68_002973</name>
</gene>
<comment type="caution">
    <text evidence="2">The sequence shown here is derived from an EMBL/GenBank/DDBJ whole genome shotgun (WGS) entry which is preliminary data.</text>
</comment>
<name>A0ABX0ULA4_9BACT</name>
<keyword evidence="1" id="KW-0732">Signal</keyword>
<proteinExistence type="predicted"/>